<comment type="caution">
    <text evidence="1">The sequence shown here is derived from an EMBL/GenBank/DDBJ whole genome shotgun (WGS) entry which is preliminary data.</text>
</comment>
<dbReference type="AlphaFoldDB" id="A0A0F2M7M4"/>
<evidence type="ECO:0000313" key="1">
    <source>
        <dbReference type="EMBL" id="KJR85637.1"/>
    </source>
</evidence>
<organism evidence="1 2">
    <name type="scientific">Sporothrix schenckii 1099-18</name>
    <dbReference type="NCBI Taxonomy" id="1397361"/>
    <lineage>
        <taxon>Eukaryota</taxon>
        <taxon>Fungi</taxon>
        <taxon>Dikarya</taxon>
        <taxon>Ascomycota</taxon>
        <taxon>Pezizomycotina</taxon>
        <taxon>Sordariomycetes</taxon>
        <taxon>Sordariomycetidae</taxon>
        <taxon>Ophiostomatales</taxon>
        <taxon>Ophiostomataceae</taxon>
        <taxon>Sporothrix</taxon>
    </lineage>
</organism>
<reference evidence="1 2" key="1">
    <citation type="journal article" date="2014" name="BMC Genomics">
        <title>Comparative genomics of the major fungal agents of human and animal Sporotrichosis: Sporothrix schenckii and Sporothrix brasiliensis.</title>
        <authorList>
            <person name="Teixeira M.M."/>
            <person name="de Almeida L.G."/>
            <person name="Kubitschek-Barreira P."/>
            <person name="Alves F.L."/>
            <person name="Kioshima E.S."/>
            <person name="Abadio A.K."/>
            <person name="Fernandes L."/>
            <person name="Derengowski L.S."/>
            <person name="Ferreira K.S."/>
            <person name="Souza R.C."/>
            <person name="Ruiz J.C."/>
            <person name="de Andrade N.C."/>
            <person name="Paes H.C."/>
            <person name="Nicola A.M."/>
            <person name="Albuquerque P."/>
            <person name="Gerber A.L."/>
            <person name="Martins V.P."/>
            <person name="Peconick L.D."/>
            <person name="Neto A.V."/>
            <person name="Chaucanez C.B."/>
            <person name="Silva P.A."/>
            <person name="Cunha O.L."/>
            <person name="de Oliveira F.F."/>
            <person name="dos Santos T.C."/>
            <person name="Barros A.L."/>
            <person name="Soares M.A."/>
            <person name="de Oliveira L.M."/>
            <person name="Marini M.M."/>
            <person name="Villalobos-Duno H."/>
            <person name="Cunha M.M."/>
            <person name="de Hoog S."/>
            <person name="da Silveira J.F."/>
            <person name="Henrissat B."/>
            <person name="Nino-Vega G.A."/>
            <person name="Cisalpino P.S."/>
            <person name="Mora-Montes H.M."/>
            <person name="Almeida S.R."/>
            <person name="Stajich J.E."/>
            <person name="Lopes-Bezerra L.M."/>
            <person name="Vasconcelos A.T."/>
            <person name="Felipe M.S."/>
        </authorList>
    </citation>
    <scope>NUCLEOTIDE SEQUENCE [LARGE SCALE GENOMIC DNA]</scope>
    <source>
        <strain evidence="1 2">1099-18</strain>
    </source>
</reference>
<protein>
    <submittedName>
        <fullName evidence="1">Uncharacterized protein</fullName>
    </submittedName>
</protein>
<dbReference type="Proteomes" id="UP000033710">
    <property type="component" value="Unassembled WGS sequence"/>
</dbReference>
<gene>
    <name evidence="1" type="ORF">SPSK_10037</name>
</gene>
<proteinExistence type="predicted"/>
<evidence type="ECO:0000313" key="2">
    <source>
        <dbReference type="Proteomes" id="UP000033710"/>
    </source>
</evidence>
<dbReference type="KEGG" id="ssck:SPSK_10037"/>
<dbReference type="GeneID" id="27671876"/>
<reference evidence="1 2" key="2">
    <citation type="journal article" date="2015" name="Eukaryot. Cell">
        <title>Asexual propagation of a virulent clone complex in a human and feline outbreak of sporotrichosis.</title>
        <authorList>
            <person name="Teixeira Mde M."/>
            <person name="Rodrigues A.M."/>
            <person name="Tsui C.K."/>
            <person name="de Almeida L.G."/>
            <person name="Van Diepeningen A.D."/>
            <person name="van den Ende B.G."/>
            <person name="Fernandes G.F."/>
            <person name="Kano R."/>
            <person name="Hamelin R.C."/>
            <person name="Lopes-Bezerra L.M."/>
            <person name="Vasconcelos A.T."/>
            <person name="de Hoog S."/>
            <person name="de Camargo Z.P."/>
            <person name="Felipe M.S."/>
        </authorList>
    </citation>
    <scope>NUCLEOTIDE SEQUENCE [LARGE SCALE GENOMIC DNA]</scope>
    <source>
        <strain evidence="1 2">1099-18</strain>
    </source>
</reference>
<name>A0A0F2M7M4_SPOSC</name>
<dbReference type="EMBL" id="AXCR01000007">
    <property type="protein sequence ID" value="KJR85637.1"/>
    <property type="molecule type" value="Genomic_DNA"/>
</dbReference>
<dbReference type="RefSeq" id="XP_016588313.1">
    <property type="nucleotide sequence ID" value="XM_016736599.1"/>
</dbReference>
<sequence length="105" mass="11466">MSQSSTVHAVTYCTHSSLEWQGGSGWPAFPLSDGVTARHFRAASATVDVAFSARRQKHLTSVVATFIQCIIFCLREICRPDLTCYDVNFSQDLSTATVKGPAQQP</sequence>
<dbReference type="VEuPathDB" id="FungiDB:SPSK_10037"/>
<accession>A0A0F2M7M4</accession>